<evidence type="ECO:0000256" key="1">
    <source>
        <dbReference type="ARBA" id="ARBA00004141"/>
    </source>
</evidence>
<dbReference type="PANTHER" id="PTHR37422:SF17">
    <property type="entry name" value="O-ANTIGEN LIGASE"/>
    <property type="match status" value="1"/>
</dbReference>
<keyword evidence="4 5" id="KW-0472">Membrane</keyword>
<feature type="transmembrane region" description="Helical" evidence="5">
    <location>
        <begin position="199"/>
        <end position="215"/>
    </location>
</feature>
<feature type="transmembrane region" description="Helical" evidence="5">
    <location>
        <begin position="174"/>
        <end position="192"/>
    </location>
</feature>
<organism evidence="7 8">
    <name type="scientific">Rheinheimera muenzenbergensis</name>
    <dbReference type="NCBI Taxonomy" id="1193628"/>
    <lineage>
        <taxon>Bacteria</taxon>
        <taxon>Pseudomonadati</taxon>
        <taxon>Pseudomonadota</taxon>
        <taxon>Gammaproteobacteria</taxon>
        <taxon>Chromatiales</taxon>
        <taxon>Chromatiaceae</taxon>
        <taxon>Rheinheimera</taxon>
    </lineage>
</organism>
<feature type="transmembrane region" description="Helical" evidence="5">
    <location>
        <begin position="221"/>
        <end position="238"/>
    </location>
</feature>
<keyword evidence="7" id="KW-0436">Ligase</keyword>
<keyword evidence="2 5" id="KW-0812">Transmembrane</keyword>
<evidence type="ECO:0000256" key="3">
    <source>
        <dbReference type="ARBA" id="ARBA00022989"/>
    </source>
</evidence>
<comment type="subcellular location">
    <subcellularLocation>
        <location evidence="1">Membrane</location>
        <topology evidence="1">Multi-pass membrane protein</topology>
    </subcellularLocation>
</comment>
<feature type="transmembrane region" description="Helical" evidence="5">
    <location>
        <begin position="286"/>
        <end position="304"/>
    </location>
</feature>
<evidence type="ECO:0000256" key="5">
    <source>
        <dbReference type="SAM" id="Phobius"/>
    </source>
</evidence>
<dbReference type="InterPro" id="IPR007016">
    <property type="entry name" value="O-antigen_ligase-rel_domated"/>
</dbReference>
<dbReference type="PANTHER" id="PTHR37422">
    <property type="entry name" value="TEICHURONIC ACID BIOSYNTHESIS PROTEIN TUAE"/>
    <property type="match status" value="1"/>
</dbReference>
<dbReference type="EMBL" id="JALAAR010000014">
    <property type="protein sequence ID" value="MEH8018599.1"/>
    <property type="molecule type" value="Genomic_DNA"/>
</dbReference>
<evidence type="ECO:0000313" key="8">
    <source>
        <dbReference type="Proteomes" id="UP001375382"/>
    </source>
</evidence>
<keyword evidence="3 5" id="KW-1133">Transmembrane helix</keyword>
<feature type="transmembrane region" description="Helical" evidence="5">
    <location>
        <begin position="79"/>
        <end position="96"/>
    </location>
</feature>
<feature type="transmembrane region" description="Helical" evidence="5">
    <location>
        <begin position="12"/>
        <end position="30"/>
    </location>
</feature>
<feature type="transmembrane region" description="Helical" evidence="5">
    <location>
        <begin position="135"/>
        <end position="154"/>
    </location>
</feature>
<feature type="domain" description="O-antigen ligase-related" evidence="6">
    <location>
        <begin position="205"/>
        <end position="351"/>
    </location>
</feature>
<accession>A0ABU8C9W4</accession>
<reference evidence="7 8" key="1">
    <citation type="journal article" date="2023" name="Ecotoxicol. Environ. Saf.">
        <title>Mercury remediation potential of mercury-resistant strain Rheinheimera metallidurans sp. nov. isolated from a municipal waste dumping site.</title>
        <authorList>
            <person name="Yadav V."/>
            <person name="Manjhi A."/>
            <person name="Vadakedath N."/>
        </authorList>
    </citation>
    <scope>NUCLEOTIDE SEQUENCE [LARGE SCALE GENOMIC DNA]</scope>
    <source>
        <strain evidence="7 8">E-49</strain>
    </source>
</reference>
<feature type="transmembrane region" description="Helical" evidence="5">
    <location>
        <begin position="250"/>
        <end position="274"/>
    </location>
</feature>
<dbReference type="Pfam" id="PF04932">
    <property type="entry name" value="Wzy_C"/>
    <property type="match status" value="1"/>
</dbReference>
<evidence type="ECO:0000313" key="7">
    <source>
        <dbReference type="EMBL" id="MEH8018599.1"/>
    </source>
</evidence>
<dbReference type="RefSeq" id="WP_335737002.1">
    <property type="nucleotide sequence ID" value="NZ_JALAAR010000014.1"/>
</dbReference>
<dbReference type="InterPro" id="IPR051533">
    <property type="entry name" value="WaaL-like"/>
</dbReference>
<proteinExistence type="predicted"/>
<gene>
    <name evidence="7" type="ORF">MN202_15250</name>
</gene>
<feature type="transmembrane region" description="Helical" evidence="5">
    <location>
        <begin position="102"/>
        <end position="123"/>
    </location>
</feature>
<evidence type="ECO:0000256" key="4">
    <source>
        <dbReference type="ARBA" id="ARBA00023136"/>
    </source>
</evidence>
<feature type="transmembrane region" description="Helical" evidence="5">
    <location>
        <begin position="50"/>
        <end position="67"/>
    </location>
</feature>
<comment type="caution">
    <text evidence="7">The sequence shown here is derived from an EMBL/GenBank/DDBJ whole genome shotgun (WGS) entry which is preliminary data.</text>
</comment>
<protein>
    <submittedName>
        <fullName evidence="7">O-antigen ligase family protein</fullName>
    </submittedName>
</protein>
<sequence>MLLTIPAFDNKNIASITLALMFAFAFIGLSPIAVMDDSNKALDEMGGSSLLRQVVYLVFFAVSFVCYKSRINPNDFKKCLSLWLLLGWCLLSVFWADHPSISLRRVSLLFITTATVFMLINTLSFDQVISSISKVLAGMIVVSVISVFFISGAVHTGAELLDSELVGNWKGIFIHKNHAGPALVFAIALFLFNFQRTKRYGWLVMVILSLIFLFFTKSKTSMALLVPCLAFGFCMYKLTLHEGLKRAVTVMFFVCLTAFIVLIPTLLEFFIALFDNPEAFTGRATIWNMVYLLIQDHFWFGIGFGSVWSVGEDMRLVDYATGWVDWVFTLTHAHNGYLEIFAATGFVGFLLCIVALVITPFLKGISNAFYDSRFIFLYFTTFLFFVLHNLLEADYLNAADGRWLIILIMHFCLYLKNERSML</sequence>
<evidence type="ECO:0000256" key="2">
    <source>
        <dbReference type="ARBA" id="ARBA00022692"/>
    </source>
</evidence>
<feature type="transmembrane region" description="Helical" evidence="5">
    <location>
        <begin position="374"/>
        <end position="391"/>
    </location>
</feature>
<dbReference type="GO" id="GO:0016874">
    <property type="term" value="F:ligase activity"/>
    <property type="evidence" value="ECO:0007669"/>
    <property type="project" value="UniProtKB-KW"/>
</dbReference>
<feature type="transmembrane region" description="Helical" evidence="5">
    <location>
        <begin position="340"/>
        <end position="362"/>
    </location>
</feature>
<evidence type="ECO:0000259" key="6">
    <source>
        <dbReference type="Pfam" id="PF04932"/>
    </source>
</evidence>
<dbReference type="Proteomes" id="UP001375382">
    <property type="component" value="Unassembled WGS sequence"/>
</dbReference>
<name>A0ABU8C9W4_9GAMM</name>
<keyword evidence="8" id="KW-1185">Reference proteome</keyword>